<dbReference type="AlphaFoldDB" id="A0A1H1P2A3"/>
<evidence type="ECO:0000256" key="2">
    <source>
        <dbReference type="SAM" id="Phobius"/>
    </source>
</evidence>
<keyword evidence="2" id="KW-0472">Membrane</keyword>
<feature type="transmembrane region" description="Helical" evidence="2">
    <location>
        <begin position="24"/>
        <end position="47"/>
    </location>
</feature>
<evidence type="ECO:0000313" key="3">
    <source>
        <dbReference type="EMBL" id="SDS05145.1"/>
    </source>
</evidence>
<dbReference type="RefSeq" id="WP_157691338.1">
    <property type="nucleotide sequence ID" value="NZ_LT629739.1"/>
</dbReference>
<sequence>MTSLPPTQDMQFPPKQHRRSKRNYWLIPLTFVVGIGLGIGGTSLVYYTTDSMDESASPQSAFDSPDALGEEADTEDSPEVEPDYSPVASDFEVELIVKEQECFGSAGCNVNLRVEPSYVGTEVPSGQWEITYEVTGIEDEPQIQTFTLDGSEFSYQPEIDVQTVSRSSEPTAEVTDVYEGY</sequence>
<feature type="compositionally biased region" description="Acidic residues" evidence="1">
    <location>
        <begin position="68"/>
        <end position="82"/>
    </location>
</feature>
<reference evidence="3" key="1">
    <citation type="submission" date="2016-10" db="EMBL/GenBank/DDBJ databases">
        <authorList>
            <person name="Varghese N."/>
            <person name="Submissions S."/>
        </authorList>
    </citation>
    <scope>NUCLEOTIDE SEQUENCE [LARGE SCALE GENOMIC DNA]</scope>
    <source>
        <strain evidence="3">DSM 22082</strain>
    </source>
</reference>
<dbReference type="Proteomes" id="UP000199700">
    <property type="component" value="Chromosome"/>
</dbReference>
<organism evidence="3 4">
    <name type="scientific">Brevibacterium sandarakinum</name>
    <dbReference type="NCBI Taxonomy" id="629680"/>
    <lineage>
        <taxon>Bacteria</taxon>
        <taxon>Bacillati</taxon>
        <taxon>Actinomycetota</taxon>
        <taxon>Actinomycetes</taxon>
        <taxon>Micrococcales</taxon>
        <taxon>Brevibacteriaceae</taxon>
        <taxon>Brevibacterium</taxon>
    </lineage>
</organism>
<keyword evidence="4" id="KW-1185">Reference proteome</keyword>
<dbReference type="OrthoDB" id="4218022at2"/>
<protein>
    <submittedName>
        <fullName evidence="3">Uncharacterized protein</fullName>
    </submittedName>
</protein>
<feature type="region of interest" description="Disordered" evidence="1">
    <location>
        <begin position="161"/>
        <end position="181"/>
    </location>
</feature>
<evidence type="ECO:0000256" key="1">
    <source>
        <dbReference type="SAM" id="MobiDB-lite"/>
    </source>
</evidence>
<evidence type="ECO:0000313" key="4">
    <source>
        <dbReference type="Proteomes" id="UP000199700"/>
    </source>
</evidence>
<keyword evidence="2" id="KW-1133">Transmembrane helix</keyword>
<dbReference type="EMBL" id="LT629739">
    <property type="protein sequence ID" value="SDS05145.1"/>
    <property type="molecule type" value="Genomic_DNA"/>
</dbReference>
<proteinExistence type="predicted"/>
<name>A0A1H1P2A3_BRESA</name>
<gene>
    <name evidence="3" type="ORF">SAMN04489751_1111</name>
</gene>
<feature type="region of interest" description="Disordered" evidence="1">
    <location>
        <begin position="54"/>
        <end position="85"/>
    </location>
</feature>
<keyword evidence="2" id="KW-0812">Transmembrane</keyword>
<accession>A0A1H1P2A3</accession>